<dbReference type="Pfam" id="PF09413">
    <property type="entry name" value="DUF2007"/>
    <property type="match status" value="1"/>
</dbReference>
<organism evidence="2 3">
    <name type="scientific">Pseudothermotoga lettingae (strain ATCC BAA-301 / DSM 14385 / NBRC 107922 / TMO)</name>
    <name type="common">Thermotoga lettingae</name>
    <dbReference type="NCBI Taxonomy" id="416591"/>
    <lineage>
        <taxon>Bacteria</taxon>
        <taxon>Thermotogati</taxon>
        <taxon>Thermotogota</taxon>
        <taxon>Thermotogae</taxon>
        <taxon>Thermotogales</taxon>
        <taxon>Thermotogaceae</taxon>
        <taxon>Pseudothermotoga</taxon>
    </lineage>
</organism>
<dbReference type="STRING" id="416591.Tlet_1960"/>
<accession>A8F8N0</accession>
<protein>
    <recommendedName>
        <fullName evidence="1">DUF2007 domain-containing protein</fullName>
    </recommendedName>
</protein>
<dbReference type="EMBL" id="CP000812">
    <property type="protein sequence ID" value="ABV34514.1"/>
    <property type="molecule type" value="Genomic_DNA"/>
</dbReference>
<keyword evidence="3" id="KW-1185">Reference proteome</keyword>
<evidence type="ECO:0000313" key="2">
    <source>
        <dbReference type="EMBL" id="ABV34514.1"/>
    </source>
</evidence>
<dbReference type="OrthoDB" id="47495at2"/>
<sequence>MWRILLEEVDLPTANILKSLLEESGIEVLIKPGSFDPVIFGQGGLVQILVTEEDFEKAQKILREASKNEENTSI</sequence>
<feature type="domain" description="DUF2007" evidence="1">
    <location>
        <begin position="2"/>
        <end position="65"/>
    </location>
</feature>
<dbReference type="Gene3D" id="3.30.70.790">
    <property type="entry name" value="UreE, C-terminal domain"/>
    <property type="match status" value="1"/>
</dbReference>
<dbReference type="Proteomes" id="UP000002016">
    <property type="component" value="Chromosome"/>
</dbReference>
<reference evidence="2 3" key="1">
    <citation type="submission" date="2007-08" db="EMBL/GenBank/DDBJ databases">
        <title>Complete sequence of Thermotoga lettingae TMO.</title>
        <authorList>
            <consortium name="US DOE Joint Genome Institute"/>
            <person name="Copeland A."/>
            <person name="Lucas S."/>
            <person name="Lapidus A."/>
            <person name="Barry K."/>
            <person name="Glavina del Rio T."/>
            <person name="Dalin E."/>
            <person name="Tice H."/>
            <person name="Pitluck S."/>
            <person name="Foster B."/>
            <person name="Bruce D."/>
            <person name="Schmutz J."/>
            <person name="Larimer F."/>
            <person name="Land M."/>
            <person name="Hauser L."/>
            <person name="Kyrpides N."/>
            <person name="Mikhailova N."/>
            <person name="Nelson K."/>
            <person name="Gogarten J.P."/>
            <person name="Noll K."/>
            <person name="Richardson P."/>
        </authorList>
    </citation>
    <scope>NUCLEOTIDE SEQUENCE [LARGE SCALE GENOMIC DNA]</scope>
    <source>
        <strain evidence="3">ATCC BAA-301 / DSM 14385 / NBRC 107922 / TMO</strain>
    </source>
</reference>
<proteinExistence type="predicted"/>
<dbReference type="RefSeq" id="WP_012003990.1">
    <property type="nucleotide sequence ID" value="NC_009828.1"/>
</dbReference>
<name>A8F8N0_PSELT</name>
<dbReference type="AlphaFoldDB" id="A8F8N0"/>
<dbReference type="SUPFAM" id="SSF54913">
    <property type="entry name" value="GlnB-like"/>
    <property type="match status" value="1"/>
</dbReference>
<dbReference type="HOGENOM" id="CLU_2685020_0_0_0"/>
<evidence type="ECO:0000259" key="1">
    <source>
        <dbReference type="Pfam" id="PF09413"/>
    </source>
</evidence>
<dbReference type="InterPro" id="IPR011322">
    <property type="entry name" value="N-reg_PII-like_a/b"/>
</dbReference>
<reference evidence="2 3" key="2">
    <citation type="journal article" date="2009" name="Proc. Natl. Acad. Sci. U.S.A.">
        <title>On the chimeric nature, thermophilic origin, and phylogenetic placement of the Thermotogales.</title>
        <authorList>
            <person name="Zhaxybayeva O."/>
            <person name="Swithers K.S."/>
            <person name="Lapierre P."/>
            <person name="Fournier G.P."/>
            <person name="Bickhart D.M."/>
            <person name="DeBoy R.T."/>
            <person name="Nelson K.E."/>
            <person name="Nesbo C.L."/>
            <person name="Doolittle W.F."/>
            <person name="Gogarten J.P."/>
            <person name="Noll K.M."/>
        </authorList>
    </citation>
    <scope>NUCLEOTIDE SEQUENCE [LARGE SCALE GENOMIC DNA]</scope>
    <source>
        <strain evidence="3">ATCC BAA-301 / DSM 14385 / NBRC 107922 / TMO</strain>
    </source>
</reference>
<gene>
    <name evidence="2" type="ordered locus">Tlet_1960</name>
</gene>
<dbReference type="InterPro" id="IPR018551">
    <property type="entry name" value="DUF2007"/>
</dbReference>
<dbReference type="KEGG" id="tle:Tlet_1960"/>
<evidence type="ECO:0000313" key="3">
    <source>
        <dbReference type="Proteomes" id="UP000002016"/>
    </source>
</evidence>